<dbReference type="RefSeq" id="XP_056683109.1">
    <property type="nucleotide sequence ID" value="XM_056827131.1"/>
</dbReference>
<evidence type="ECO:0000313" key="2">
    <source>
        <dbReference type="Proteomes" id="UP000813463"/>
    </source>
</evidence>
<dbReference type="PANTHER" id="PTHR35311:SF1">
    <property type="entry name" value="PROTEIN EMBRYO DEFECTIVE 1674"/>
    <property type="match status" value="1"/>
</dbReference>
<reference evidence="3" key="2">
    <citation type="submission" date="2025-08" db="UniProtKB">
        <authorList>
            <consortium name="RefSeq"/>
        </authorList>
    </citation>
    <scope>IDENTIFICATION</scope>
    <source>
        <tissue evidence="3">Leaf</tissue>
    </source>
</reference>
<evidence type="ECO:0000313" key="3">
    <source>
        <dbReference type="RefSeq" id="XP_056683109.1"/>
    </source>
</evidence>
<dbReference type="Pfam" id="PF09133">
    <property type="entry name" value="SANTA"/>
    <property type="match status" value="1"/>
</dbReference>
<organism evidence="2 3">
    <name type="scientific">Spinacia oleracea</name>
    <name type="common">Spinach</name>
    <dbReference type="NCBI Taxonomy" id="3562"/>
    <lineage>
        <taxon>Eukaryota</taxon>
        <taxon>Viridiplantae</taxon>
        <taxon>Streptophyta</taxon>
        <taxon>Embryophyta</taxon>
        <taxon>Tracheophyta</taxon>
        <taxon>Spermatophyta</taxon>
        <taxon>Magnoliopsida</taxon>
        <taxon>eudicotyledons</taxon>
        <taxon>Gunneridae</taxon>
        <taxon>Pentapetalae</taxon>
        <taxon>Caryophyllales</taxon>
        <taxon>Chenopodiaceae</taxon>
        <taxon>Chenopodioideae</taxon>
        <taxon>Anserineae</taxon>
        <taxon>Spinacia</taxon>
    </lineage>
</organism>
<keyword evidence="2" id="KW-1185">Reference proteome</keyword>
<proteinExistence type="predicted"/>
<dbReference type="GeneID" id="110789584"/>
<feature type="domain" description="SANTA" evidence="1">
    <location>
        <begin position="80"/>
        <end position="140"/>
    </location>
</feature>
<protein>
    <submittedName>
        <fullName evidence="3">Uncharacterized protein isoform X2</fullName>
    </submittedName>
</protein>
<gene>
    <name evidence="3" type="primary">LOC110789584</name>
</gene>
<dbReference type="PANTHER" id="PTHR35311">
    <property type="entry name" value="KINETOCHORE-ASSOCIATED PROTEIN KNL-2 HOMOLOG"/>
    <property type="match status" value="1"/>
</dbReference>
<name>A0ABM3QIC6_SPIOL</name>
<dbReference type="InterPro" id="IPR053090">
    <property type="entry name" value="Centromere_KNL-2_homolog"/>
</dbReference>
<evidence type="ECO:0000259" key="1">
    <source>
        <dbReference type="Pfam" id="PF09133"/>
    </source>
</evidence>
<sequence>MDSPFELSPLIQKIAGEVAATPTRRRSFSRPTEICLEEWWLSKPEGCKGLAVSGRPTEERKCNDAHQKFHSAPAKRRFASREFHSAEIVKKHGCTILETADGIFVSLSGFIDRSRTQQNGFSFEVCRDFIYGFPNGWKDYATSMAMGDETSEVNRIELNESVLSAVETSEVSRIELSECAMPAAETSEVNLIELSECSLLAAIEACNGAQLHELVWSIPDTERDVFNKIVYDKLIEVLTAQPKDVTEDQPLYDKLIEVLTPQPMDVTEDQPSKSTSSQVDADVLESSLRGQMQARSGKVMPHHTRTLPLRRSPGKRDIFGDYAVSVLALWY</sequence>
<accession>A0ABM3QIC6</accession>
<reference evidence="2" key="1">
    <citation type="journal article" date="2021" name="Nat. Commun.">
        <title>Genomic analyses provide insights into spinach domestication and the genetic basis of agronomic traits.</title>
        <authorList>
            <person name="Cai X."/>
            <person name="Sun X."/>
            <person name="Xu C."/>
            <person name="Sun H."/>
            <person name="Wang X."/>
            <person name="Ge C."/>
            <person name="Zhang Z."/>
            <person name="Wang Q."/>
            <person name="Fei Z."/>
            <person name="Jiao C."/>
            <person name="Wang Q."/>
        </authorList>
    </citation>
    <scope>NUCLEOTIDE SEQUENCE [LARGE SCALE GENOMIC DNA]</scope>
    <source>
        <strain evidence="2">cv. Varoflay</strain>
    </source>
</reference>
<dbReference type="Proteomes" id="UP000813463">
    <property type="component" value="Chromosome 4"/>
</dbReference>
<dbReference type="InterPro" id="IPR015216">
    <property type="entry name" value="SANTA"/>
</dbReference>